<name>A0A2M8P985_9CHLR</name>
<dbReference type="GO" id="GO:0005886">
    <property type="term" value="C:plasma membrane"/>
    <property type="evidence" value="ECO:0007669"/>
    <property type="project" value="UniProtKB-SubCell"/>
</dbReference>
<dbReference type="PANTHER" id="PTHR42703:SF1">
    <property type="entry name" value="NA(+)_H(+) ANTIPORTER SUBUNIT D1"/>
    <property type="match status" value="1"/>
</dbReference>
<dbReference type="Proteomes" id="UP000229681">
    <property type="component" value="Unassembled WGS sequence"/>
</dbReference>
<keyword evidence="3" id="KW-1003">Cell membrane</keyword>
<feature type="non-terminal residue" evidence="10">
    <location>
        <position position="142"/>
    </location>
</feature>
<evidence type="ECO:0000256" key="6">
    <source>
        <dbReference type="ARBA" id="ARBA00023136"/>
    </source>
</evidence>
<evidence type="ECO:0000256" key="5">
    <source>
        <dbReference type="ARBA" id="ARBA00022989"/>
    </source>
</evidence>
<evidence type="ECO:0000259" key="9">
    <source>
        <dbReference type="Pfam" id="PF00361"/>
    </source>
</evidence>
<protein>
    <submittedName>
        <fullName evidence="10">Oxidoreductase</fullName>
    </submittedName>
</protein>
<feature type="non-terminal residue" evidence="10">
    <location>
        <position position="1"/>
    </location>
</feature>
<dbReference type="InterPro" id="IPR001750">
    <property type="entry name" value="ND/Mrp_TM"/>
</dbReference>
<evidence type="ECO:0000313" key="11">
    <source>
        <dbReference type="Proteomes" id="UP000229681"/>
    </source>
</evidence>
<proteinExistence type="inferred from homology"/>
<gene>
    <name evidence="10" type="ORF">CUN49_16915</name>
</gene>
<dbReference type="EMBL" id="PGTM01000600">
    <property type="protein sequence ID" value="PJF34113.1"/>
    <property type="molecule type" value="Genomic_DNA"/>
</dbReference>
<dbReference type="Pfam" id="PF00361">
    <property type="entry name" value="Proton_antipo_M"/>
    <property type="match status" value="1"/>
</dbReference>
<dbReference type="InterPro" id="IPR050586">
    <property type="entry name" value="CPA3_Na-H_Antiporter_D"/>
</dbReference>
<evidence type="ECO:0000256" key="8">
    <source>
        <dbReference type="SAM" id="Phobius"/>
    </source>
</evidence>
<evidence type="ECO:0000256" key="2">
    <source>
        <dbReference type="ARBA" id="ARBA00005346"/>
    </source>
</evidence>
<comment type="similarity">
    <text evidence="2">Belongs to the CPA3 antiporters (TC 2.A.63) subunit D family.</text>
</comment>
<evidence type="ECO:0000256" key="4">
    <source>
        <dbReference type="ARBA" id="ARBA00022692"/>
    </source>
</evidence>
<dbReference type="PANTHER" id="PTHR42703">
    <property type="entry name" value="NADH DEHYDROGENASE"/>
    <property type="match status" value="1"/>
</dbReference>
<evidence type="ECO:0000256" key="3">
    <source>
        <dbReference type="ARBA" id="ARBA00022475"/>
    </source>
</evidence>
<reference evidence="10 11" key="1">
    <citation type="submission" date="2017-11" db="EMBL/GenBank/DDBJ databases">
        <title>Evolution of Phototrophy in the Chloroflexi Phylum Driven by Horizontal Gene Transfer.</title>
        <authorList>
            <person name="Ward L.M."/>
            <person name="Hemp J."/>
            <person name="Shih P.M."/>
            <person name="Mcglynn S.E."/>
            <person name="Fischer W."/>
        </authorList>
    </citation>
    <scope>NUCLEOTIDE SEQUENCE [LARGE SCALE GENOMIC DNA]</scope>
    <source>
        <strain evidence="10">JP3_13</strain>
    </source>
</reference>
<evidence type="ECO:0000256" key="7">
    <source>
        <dbReference type="RuleBase" id="RU000320"/>
    </source>
</evidence>
<accession>A0A2M8P985</accession>
<keyword evidence="4 7" id="KW-0812">Transmembrane</keyword>
<evidence type="ECO:0000313" key="10">
    <source>
        <dbReference type="EMBL" id="PJF34113.1"/>
    </source>
</evidence>
<dbReference type="AlphaFoldDB" id="A0A2M8P985"/>
<comment type="subcellular location">
    <subcellularLocation>
        <location evidence="1">Cell membrane</location>
        <topology evidence="1">Multi-pass membrane protein</topology>
    </subcellularLocation>
    <subcellularLocation>
        <location evidence="7">Membrane</location>
        <topology evidence="7">Multi-pass membrane protein</topology>
    </subcellularLocation>
</comment>
<feature type="transmembrane region" description="Helical" evidence="8">
    <location>
        <begin position="78"/>
        <end position="102"/>
    </location>
</feature>
<feature type="transmembrane region" description="Helical" evidence="8">
    <location>
        <begin position="39"/>
        <end position="58"/>
    </location>
</feature>
<evidence type="ECO:0000256" key="1">
    <source>
        <dbReference type="ARBA" id="ARBA00004651"/>
    </source>
</evidence>
<comment type="caution">
    <text evidence="10">The sequence shown here is derived from an EMBL/GenBank/DDBJ whole genome shotgun (WGS) entry which is preliminary data.</text>
</comment>
<feature type="transmembrane region" description="Helical" evidence="8">
    <location>
        <begin position="6"/>
        <end position="27"/>
    </location>
</feature>
<keyword evidence="6 8" id="KW-0472">Membrane</keyword>
<feature type="domain" description="NADH:quinone oxidoreductase/Mrp antiporter transmembrane" evidence="9">
    <location>
        <begin position="3"/>
        <end position="135"/>
    </location>
</feature>
<sequence length="142" mass="15030">FLSGDVFNLYVTLELLGFSAVALTALAGKPNVLKAAMRYLIISLSGSLMYLMGVAFLYGGFGALDIAQLNSLTRETPALAVAAALMTAGLAMKTALFPLHFWLPPAHANAAAPVSALLSALVVKGSFYILLRLWLEVLYPLA</sequence>
<organism evidence="10 11">
    <name type="scientific">Candidatus Thermofonsia Clade 1 bacterium</name>
    <dbReference type="NCBI Taxonomy" id="2364210"/>
    <lineage>
        <taxon>Bacteria</taxon>
        <taxon>Bacillati</taxon>
        <taxon>Chloroflexota</taxon>
        <taxon>Candidatus Thermofontia</taxon>
        <taxon>Candidatus Thermofonsia Clade 1</taxon>
    </lineage>
</organism>
<feature type="transmembrane region" description="Helical" evidence="8">
    <location>
        <begin position="114"/>
        <end position="135"/>
    </location>
</feature>
<keyword evidence="5 8" id="KW-1133">Transmembrane helix</keyword>